<evidence type="ECO:0000256" key="1">
    <source>
        <dbReference type="SAM" id="SignalP"/>
    </source>
</evidence>
<dbReference type="AlphaFoldDB" id="A0A226E2V7"/>
<protein>
    <submittedName>
        <fullName evidence="2">Uncharacterized protein</fullName>
    </submittedName>
</protein>
<sequence>MPEKVGKVLLIITVFLSLCMSGGAKQCIDSKVGSPCLTNEDCFYYEEFHLYCNKTRGVNICGFQVESYAGQAEVDRDCPGEEFSAEAWSNPVGDDVMLDNSTGIDCLRWCYFTETCFAVVVRDHKCYLRNDKCFSNLRDAPGAVLGVMSVLREDYHCGCHYPFTRKRSNGHRLSWTPDCPESQLDRNPYRCCSPKGLCVKCVDGNTPPPPVPRNDLHLKQLP</sequence>
<keyword evidence="3" id="KW-1185">Reference proteome</keyword>
<evidence type="ECO:0000313" key="2">
    <source>
        <dbReference type="EMBL" id="OXA52075.1"/>
    </source>
</evidence>
<reference evidence="2 3" key="1">
    <citation type="submission" date="2015-12" db="EMBL/GenBank/DDBJ databases">
        <title>The genome of Folsomia candida.</title>
        <authorList>
            <person name="Faddeeva A."/>
            <person name="Derks M.F."/>
            <person name="Anvar Y."/>
            <person name="Smit S."/>
            <person name="Van Straalen N."/>
            <person name="Roelofs D."/>
        </authorList>
    </citation>
    <scope>NUCLEOTIDE SEQUENCE [LARGE SCALE GENOMIC DNA]</scope>
    <source>
        <strain evidence="2 3">VU population</strain>
        <tissue evidence="2">Whole body</tissue>
    </source>
</reference>
<proteinExistence type="predicted"/>
<dbReference type="OrthoDB" id="8250019at2759"/>
<evidence type="ECO:0000313" key="3">
    <source>
        <dbReference type="Proteomes" id="UP000198287"/>
    </source>
</evidence>
<feature type="signal peptide" evidence="1">
    <location>
        <begin position="1"/>
        <end position="24"/>
    </location>
</feature>
<keyword evidence="1" id="KW-0732">Signal</keyword>
<dbReference type="EMBL" id="LNIX01000007">
    <property type="protein sequence ID" value="OXA52075.1"/>
    <property type="molecule type" value="Genomic_DNA"/>
</dbReference>
<organism evidence="2 3">
    <name type="scientific">Folsomia candida</name>
    <name type="common">Springtail</name>
    <dbReference type="NCBI Taxonomy" id="158441"/>
    <lineage>
        <taxon>Eukaryota</taxon>
        <taxon>Metazoa</taxon>
        <taxon>Ecdysozoa</taxon>
        <taxon>Arthropoda</taxon>
        <taxon>Hexapoda</taxon>
        <taxon>Collembola</taxon>
        <taxon>Entomobryomorpha</taxon>
        <taxon>Isotomoidea</taxon>
        <taxon>Isotomidae</taxon>
        <taxon>Proisotominae</taxon>
        <taxon>Folsomia</taxon>
    </lineage>
</organism>
<dbReference type="Proteomes" id="UP000198287">
    <property type="component" value="Unassembled WGS sequence"/>
</dbReference>
<accession>A0A226E2V7</accession>
<gene>
    <name evidence="2" type="ORF">Fcan01_13746</name>
</gene>
<dbReference type="OMA" id="CHYPFTR"/>
<name>A0A226E2V7_FOLCA</name>
<feature type="chain" id="PRO_5013166715" evidence="1">
    <location>
        <begin position="25"/>
        <end position="222"/>
    </location>
</feature>
<comment type="caution">
    <text evidence="2">The sequence shown here is derived from an EMBL/GenBank/DDBJ whole genome shotgun (WGS) entry which is preliminary data.</text>
</comment>